<dbReference type="EMBL" id="JBHFQA010000023">
    <property type="protein sequence ID" value="KAL2077958.1"/>
    <property type="molecule type" value="Genomic_DNA"/>
</dbReference>
<feature type="compositionally biased region" description="Polar residues" evidence="1">
    <location>
        <begin position="294"/>
        <end position="304"/>
    </location>
</feature>
<organism evidence="3 4">
    <name type="scientific">Coilia grayii</name>
    <name type="common">Gray's grenadier anchovy</name>
    <dbReference type="NCBI Taxonomy" id="363190"/>
    <lineage>
        <taxon>Eukaryota</taxon>
        <taxon>Metazoa</taxon>
        <taxon>Chordata</taxon>
        <taxon>Craniata</taxon>
        <taxon>Vertebrata</taxon>
        <taxon>Euteleostomi</taxon>
        <taxon>Actinopterygii</taxon>
        <taxon>Neopterygii</taxon>
        <taxon>Teleostei</taxon>
        <taxon>Clupei</taxon>
        <taxon>Clupeiformes</taxon>
        <taxon>Clupeoidei</taxon>
        <taxon>Engraulidae</taxon>
        <taxon>Coilinae</taxon>
        <taxon>Coilia</taxon>
    </lineage>
</organism>
<dbReference type="PANTHER" id="PTHR22443">
    <property type="entry name" value="NON-SPECIFIC LETHAL 1, ISOFORM M"/>
    <property type="match status" value="1"/>
</dbReference>
<feature type="region of interest" description="Disordered" evidence="1">
    <location>
        <begin position="56"/>
        <end position="95"/>
    </location>
</feature>
<evidence type="ECO:0000313" key="4">
    <source>
        <dbReference type="Proteomes" id="UP001591681"/>
    </source>
</evidence>
<dbReference type="PROSITE" id="PS52052">
    <property type="entry name" value="PEHE"/>
    <property type="match status" value="1"/>
</dbReference>
<feature type="compositionally biased region" description="Low complexity" evidence="1">
    <location>
        <begin position="851"/>
        <end position="862"/>
    </location>
</feature>
<dbReference type="SMART" id="SM01300">
    <property type="entry name" value="PEHE"/>
    <property type="match status" value="1"/>
</dbReference>
<feature type="region of interest" description="Disordered" evidence="1">
    <location>
        <begin position="724"/>
        <end position="773"/>
    </location>
</feature>
<feature type="domain" description="PEHE" evidence="2">
    <location>
        <begin position="928"/>
        <end position="1066"/>
    </location>
</feature>
<dbReference type="Proteomes" id="UP001591681">
    <property type="component" value="Unassembled WGS sequence"/>
</dbReference>
<feature type="compositionally biased region" description="Basic residues" evidence="1">
    <location>
        <begin position="56"/>
        <end position="73"/>
    </location>
</feature>
<sequence length="1109" mass="119287">MAAMAPALTDAPAEAHRIRFKLAPPSSDLSPSASAENNSNATNILLCAANGNTAAPKRRITNGADHHHHRYHHTSAQEKSLLRRDSALPVPKPPPLGKLQPLVASYLCSDVTTVPSSTQAKESLKSLQGALIQQTVLKSQQQQLQHQGVGLFAATAGGETLLRKRQALEITGGQLQGLLSGGGERTPTPPTAGGADGRTTMMPINGLAKKMATTTPTNAGVVNGGGNGGKTPAGPETMDPSLKAGPITRNGGGLSRAQGRGQQQNVQLATQGGGVEDPPHPSSPSPSHSPVSHDNGTSPPALNCQSASAQQPEAEPEELPAGNSVSTLPTTTTDSADSRPGPPPFSSSSCLPRPPSPATTTLQLQERTQHTQRRQTDIEGRLRRLRKRLQVVQAKQVERHVQQQVSGLVEKTATCRSSGRHASSDPWSRVEPSTSASASTSSSSSGIFSFLKSGAVPADLERLHMSGSTFLRSAEAAFDSDATESSSGGESDVEQDQVARADPDKRHVKLWRRAEGRYAVERAAIISHWNWLQAHVSDLEYRIRQQAEIYRQIRASKGAVELGDPAPSEPSAQMEPSLFATSEDVDCGKAETPAAEANRTRTCDTINGISNSAEDAPEKKPLGVTPDPTCVAARTRPLISCRRRRLVYPNAVPNLTGKVQRGCVAGCRVNSSCLTCGGSRPPQPVPTPLELSLSERLAHLDTGIHPILSLPSDTKLSMHVQRLLKAQGQSSRTDRQKPLKRHSLKHKISLAGIRLPRPPSSSSSPSARHKHKLGNAHMAAVRLAHHRKSRLERSHHGVAGERSRSMSKLEMRTPTHTPCRPGRLHERSQSRKRPRELSGERSDGLKQQVDTGSPSVSVSSGPPSTPSPLTRQLSLPSEGFTPLGPGSQPGAGQPIRRRRGESSFDINNIVIPMSVAATTRVEKLQYKEILTPSWRKVNVLDEPTAEDEEDVEIEDLSDVAFSQLHLPLEEQEHSRWSWRALAPATRRGSRLFKSLDGRSTPLLGGTNPSTPQPSSPDVSHFHMLQDYGPLASPISPPSPDTPSSRDSHTRCSTPDFTYEERTVLPWDRRNFPLFEDPVILDDPSGPEVESPGDTLSRLRVESESEPVSP</sequence>
<dbReference type="InterPro" id="IPR029332">
    <property type="entry name" value="PEHE_dom"/>
</dbReference>
<dbReference type="Gene3D" id="6.10.250.3170">
    <property type="match status" value="1"/>
</dbReference>
<dbReference type="InterPro" id="IPR026180">
    <property type="entry name" value="NSL1"/>
</dbReference>
<feature type="region of interest" description="Disordered" evidence="1">
    <location>
        <begin position="176"/>
        <end position="199"/>
    </location>
</feature>
<name>A0ABD1IWK4_9TELE</name>
<feature type="compositionally biased region" description="Basic and acidic residues" evidence="1">
    <location>
        <begin position="791"/>
        <end position="813"/>
    </location>
</feature>
<feature type="region of interest" description="Disordered" evidence="1">
    <location>
        <begin position="990"/>
        <end position="1056"/>
    </location>
</feature>
<comment type="caution">
    <text evidence="3">The sequence shown here is derived from an EMBL/GenBank/DDBJ whole genome shotgun (WGS) entry which is preliminary data.</text>
</comment>
<feature type="region of interest" description="Disordered" evidence="1">
    <location>
        <begin position="786"/>
        <end position="900"/>
    </location>
</feature>
<dbReference type="GO" id="GO:1902562">
    <property type="term" value="C:H4 histone acetyltransferase complex"/>
    <property type="evidence" value="ECO:0007669"/>
    <property type="project" value="UniProtKB-ARBA"/>
</dbReference>
<feature type="region of interest" description="Disordered" evidence="1">
    <location>
        <begin position="1075"/>
        <end position="1109"/>
    </location>
</feature>
<evidence type="ECO:0000259" key="2">
    <source>
        <dbReference type="PROSITE" id="PS52052"/>
    </source>
</evidence>
<feature type="compositionally biased region" description="Basic and acidic residues" evidence="1">
    <location>
        <begin position="823"/>
        <end position="844"/>
    </location>
</feature>
<evidence type="ECO:0000256" key="1">
    <source>
        <dbReference type="SAM" id="MobiDB-lite"/>
    </source>
</evidence>
<reference evidence="3 4" key="1">
    <citation type="submission" date="2024-09" db="EMBL/GenBank/DDBJ databases">
        <title>A chromosome-level genome assembly of Gray's grenadier anchovy, Coilia grayii.</title>
        <authorList>
            <person name="Fu Z."/>
        </authorList>
    </citation>
    <scope>NUCLEOTIDE SEQUENCE [LARGE SCALE GENOMIC DNA]</scope>
    <source>
        <strain evidence="3">G4</strain>
        <tissue evidence="3">Muscle</tissue>
    </source>
</reference>
<proteinExistence type="predicted"/>
<dbReference type="AlphaFoldDB" id="A0ABD1IWK4"/>
<dbReference type="Pfam" id="PF15275">
    <property type="entry name" value="PEHE"/>
    <property type="match status" value="1"/>
</dbReference>
<accession>A0ABD1IWK4</accession>
<feature type="compositionally biased region" description="Basic residues" evidence="1">
    <location>
        <begin position="738"/>
        <end position="748"/>
    </location>
</feature>
<feature type="compositionally biased region" description="Low complexity" evidence="1">
    <location>
        <begin position="433"/>
        <end position="445"/>
    </location>
</feature>
<gene>
    <name evidence="3" type="ORF">ACEWY4_025643</name>
</gene>
<feature type="region of interest" description="Disordered" evidence="1">
    <location>
        <begin position="481"/>
        <end position="501"/>
    </location>
</feature>
<feature type="compositionally biased region" description="Polar residues" evidence="1">
    <location>
        <begin position="260"/>
        <end position="270"/>
    </location>
</feature>
<keyword evidence="4" id="KW-1185">Reference proteome</keyword>
<feature type="region of interest" description="Disordered" evidence="1">
    <location>
        <begin position="412"/>
        <end position="446"/>
    </location>
</feature>
<feature type="compositionally biased region" description="Polar residues" evidence="1">
    <location>
        <begin position="323"/>
        <end position="335"/>
    </location>
</feature>
<feature type="region of interest" description="Disordered" evidence="1">
    <location>
        <begin position="215"/>
        <end position="381"/>
    </location>
</feature>
<feature type="compositionally biased region" description="Gly residues" evidence="1">
    <location>
        <begin position="222"/>
        <end position="231"/>
    </location>
</feature>
<dbReference type="PANTHER" id="PTHR22443:SF19">
    <property type="entry name" value="KAT8 REGULATORY NSL COMPLEX SUBUNIT 1-RELATED"/>
    <property type="match status" value="1"/>
</dbReference>
<evidence type="ECO:0000313" key="3">
    <source>
        <dbReference type="EMBL" id="KAL2077958.1"/>
    </source>
</evidence>
<protein>
    <recommendedName>
        <fullName evidence="2">PEHE domain-containing protein</fullName>
    </recommendedName>
</protein>